<gene>
    <name evidence="3" type="ORF">SAMN04489718_0885</name>
</gene>
<evidence type="ECO:0000256" key="1">
    <source>
        <dbReference type="ARBA" id="ARBA00022801"/>
    </source>
</evidence>
<name>A0A1H0Z7B9_9ACTN</name>
<evidence type="ECO:0000313" key="4">
    <source>
        <dbReference type="Proteomes" id="UP000199301"/>
    </source>
</evidence>
<dbReference type="RefSeq" id="WP_092521235.1">
    <property type="nucleotide sequence ID" value="NZ_FNKO01000001.1"/>
</dbReference>
<dbReference type="OrthoDB" id="7500697at2"/>
<reference evidence="4" key="1">
    <citation type="submission" date="2016-10" db="EMBL/GenBank/DDBJ databases">
        <authorList>
            <person name="Varghese N."/>
            <person name="Submissions S."/>
        </authorList>
    </citation>
    <scope>NUCLEOTIDE SEQUENCE [LARGE SCALE GENOMIC DNA]</scope>
    <source>
        <strain evidence="4">DSM 45459</strain>
    </source>
</reference>
<sequence>MGADTEHTDAAERYRRAGIGEPVLRGTRPAVLVVDFTSGFTDPASRIGADLDDELAATARLLEAARATGAPILFTTIVFERGETTAWLRKAPGFGDLRRGTPLVELDSRLGRSPDEPLLEKRAASAFFGTDLVARLVNSQVDTLLVCGTTTSGCVRASVVDAVQYGYPTLVISDCVGDRAAEPHRASLFDIQAKYGDVVELDDALTYLHGAA</sequence>
<keyword evidence="1" id="KW-0378">Hydrolase</keyword>
<dbReference type="GO" id="GO:0016787">
    <property type="term" value="F:hydrolase activity"/>
    <property type="evidence" value="ECO:0007669"/>
    <property type="project" value="UniProtKB-KW"/>
</dbReference>
<dbReference type="Pfam" id="PF00857">
    <property type="entry name" value="Isochorismatase"/>
    <property type="match status" value="1"/>
</dbReference>
<dbReference type="Proteomes" id="UP000199301">
    <property type="component" value="Unassembled WGS sequence"/>
</dbReference>
<dbReference type="PANTHER" id="PTHR43540:SF1">
    <property type="entry name" value="ISOCHORISMATASE HYDROLASE"/>
    <property type="match status" value="1"/>
</dbReference>
<dbReference type="STRING" id="995062.SAMN04489718_0885"/>
<feature type="domain" description="Isochorismatase-like" evidence="2">
    <location>
        <begin position="30"/>
        <end position="202"/>
    </location>
</feature>
<accession>A0A1H0Z7B9</accession>
<organism evidence="3 4">
    <name type="scientific">Actinopolyspora saharensis</name>
    <dbReference type="NCBI Taxonomy" id="995062"/>
    <lineage>
        <taxon>Bacteria</taxon>
        <taxon>Bacillati</taxon>
        <taxon>Actinomycetota</taxon>
        <taxon>Actinomycetes</taxon>
        <taxon>Actinopolysporales</taxon>
        <taxon>Actinopolysporaceae</taxon>
        <taxon>Actinopolyspora</taxon>
    </lineage>
</organism>
<evidence type="ECO:0000313" key="3">
    <source>
        <dbReference type="EMBL" id="SDQ23323.1"/>
    </source>
</evidence>
<protein>
    <submittedName>
        <fullName evidence="3">Nicotinamidase-related amidase</fullName>
    </submittedName>
</protein>
<proteinExistence type="predicted"/>
<dbReference type="EMBL" id="FNKO01000001">
    <property type="protein sequence ID" value="SDQ23323.1"/>
    <property type="molecule type" value="Genomic_DNA"/>
</dbReference>
<keyword evidence="4" id="KW-1185">Reference proteome</keyword>
<dbReference type="AlphaFoldDB" id="A0A1H0Z7B9"/>
<dbReference type="SUPFAM" id="SSF52499">
    <property type="entry name" value="Isochorismatase-like hydrolases"/>
    <property type="match status" value="1"/>
</dbReference>
<dbReference type="PANTHER" id="PTHR43540">
    <property type="entry name" value="PEROXYUREIDOACRYLATE/UREIDOACRYLATE AMIDOHYDROLASE-RELATED"/>
    <property type="match status" value="1"/>
</dbReference>
<dbReference type="Gene3D" id="3.40.50.850">
    <property type="entry name" value="Isochorismatase-like"/>
    <property type="match status" value="1"/>
</dbReference>
<evidence type="ECO:0000259" key="2">
    <source>
        <dbReference type="Pfam" id="PF00857"/>
    </source>
</evidence>
<dbReference type="InterPro" id="IPR000868">
    <property type="entry name" value="Isochorismatase-like_dom"/>
</dbReference>
<dbReference type="InterPro" id="IPR050272">
    <property type="entry name" value="Isochorismatase-like_hydrls"/>
</dbReference>
<dbReference type="InterPro" id="IPR036380">
    <property type="entry name" value="Isochorismatase-like_sf"/>
</dbReference>